<dbReference type="AlphaFoldDB" id="A0A4Z2EPI0"/>
<evidence type="ECO:0000313" key="2">
    <source>
        <dbReference type="EMBL" id="TNN30857.1"/>
    </source>
</evidence>
<feature type="region of interest" description="Disordered" evidence="1">
    <location>
        <begin position="1"/>
        <end position="126"/>
    </location>
</feature>
<feature type="compositionally biased region" description="Low complexity" evidence="1">
    <location>
        <begin position="10"/>
        <end position="41"/>
    </location>
</feature>
<accession>A0A4Z2EPI0</accession>
<evidence type="ECO:0000313" key="3">
    <source>
        <dbReference type="Proteomes" id="UP000314294"/>
    </source>
</evidence>
<reference evidence="2 3" key="1">
    <citation type="submission" date="2019-03" db="EMBL/GenBank/DDBJ databases">
        <title>First draft genome of Liparis tanakae, snailfish: a comprehensive survey of snailfish specific genes.</title>
        <authorList>
            <person name="Kim W."/>
            <person name="Song I."/>
            <person name="Jeong J.-H."/>
            <person name="Kim D."/>
            <person name="Kim S."/>
            <person name="Ryu S."/>
            <person name="Song J.Y."/>
            <person name="Lee S.K."/>
        </authorList>
    </citation>
    <scope>NUCLEOTIDE SEQUENCE [LARGE SCALE GENOMIC DNA]</scope>
    <source>
        <tissue evidence="2">Muscle</tissue>
    </source>
</reference>
<feature type="compositionally biased region" description="Gly residues" evidence="1">
    <location>
        <begin position="42"/>
        <end position="51"/>
    </location>
</feature>
<dbReference type="Proteomes" id="UP000314294">
    <property type="component" value="Unassembled WGS sequence"/>
</dbReference>
<name>A0A4Z2EPI0_9TELE</name>
<sequence length="126" mass="12795">MSSEDGPTRASSASSLISGSASSSVYTSSSSSSCSSAWISSTGGGGDGGGWESILHTAEPGLLGPGPGERDPEPGPEPGPPDSVRHRSMTQPVCGRLQHARAEEETAGVMESNRTEDQNPLGSRSH</sequence>
<gene>
    <name evidence="2" type="ORF">EYF80_058992</name>
</gene>
<proteinExistence type="predicted"/>
<keyword evidence="3" id="KW-1185">Reference proteome</keyword>
<dbReference type="EMBL" id="SRLO01004041">
    <property type="protein sequence ID" value="TNN30857.1"/>
    <property type="molecule type" value="Genomic_DNA"/>
</dbReference>
<protein>
    <submittedName>
        <fullName evidence="2">Uncharacterized protein</fullName>
    </submittedName>
</protein>
<comment type="caution">
    <text evidence="2">The sequence shown here is derived from an EMBL/GenBank/DDBJ whole genome shotgun (WGS) entry which is preliminary data.</text>
</comment>
<evidence type="ECO:0000256" key="1">
    <source>
        <dbReference type="SAM" id="MobiDB-lite"/>
    </source>
</evidence>
<organism evidence="2 3">
    <name type="scientific">Liparis tanakae</name>
    <name type="common">Tanaka's snailfish</name>
    <dbReference type="NCBI Taxonomy" id="230148"/>
    <lineage>
        <taxon>Eukaryota</taxon>
        <taxon>Metazoa</taxon>
        <taxon>Chordata</taxon>
        <taxon>Craniata</taxon>
        <taxon>Vertebrata</taxon>
        <taxon>Euteleostomi</taxon>
        <taxon>Actinopterygii</taxon>
        <taxon>Neopterygii</taxon>
        <taxon>Teleostei</taxon>
        <taxon>Neoteleostei</taxon>
        <taxon>Acanthomorphata</taxon>
        <taxon>Eupercaria</taxon>
        <taxon>Perciformes</taxon>
        <taxon>Cottioidei</taxon>
        <taxon>Cottales</taxon>
        <taxon>Liparidae</taxon>
        <taxon>Liparis</taxon>
    </lineage>
</organism>